<dbReference type="GO" id="GO:0004519">
    <property type="term" value="F:endonuclease activity"/>
    <property type="evidence" value="ECO:0007669"/>
    <property type="project" value="InterPro"/>
</dbReference>
<dbReference type="InterPro" id="IPR002711">
    <property type="entry name" value="HNH"/>
</dbReference>
<proteinExistence type="predicted"/>
<sequence length="81" mass="9578">RKLYIARDRKGGEVPIYRRWSDFEILDYEIDRENPPTLVSFHFDHIHPVALGGKDEYSNIRLLCEPCNLERPKPRPSRAVD</sequence>
<dbReference type="Gene3D" id="1.10.30.50">
    <property type="match status" value="1"/>
</dbReference>
<gene>
    <name evidence="2" type="ORF">LCGC14_2997590</name>
</gene>
<feature type="domain" description="HNH" evidence="1">
    <location>
        <begin position="39"/>
        <end position="69"/>
    </location>
</feature>
<dbReference type="EMBL" id="LAZR01061670">
    <property type="protein sequence ID" value="KKK63110.1"/>
    <property type="molecule type" value="Genomic_DNA"/>
</dbReference>
<dbReference type="CDD" id="cd00085">
    <property type="entry name" value="HNHc"/>
    <property type="match status" value="1"/>
</dbReference>
<evidence type="ECO:0000259" key="1">
    <source>
        <dbReference type="Pfam" id="PF01844"/>
    </source>
</evidence>
<accession>A0A0F8XPJ4</accession>
<dbReference type="GO" id="GO:0008270">
    <property type="term" value="F:zinc ion binding"/>
    <property type="evidence" value="ECO:0007669"/>
    <property type="project" value="InterPro"/>
</dbReference>
<organism evidence="2">
    <name type="scientific">marine sediment metagenome</name>
    <dbReference type="NCBI Taxonomy" id="412755"/>
    <lineage>
        <taxon>unclassified sequences</taxon>
        <taxon>metagenomes</taxon>
        <taxon>ecological metagenomes</taxon>
    </lineage>
</organism>
<feature type="non-terminal residue" evidence="2">
    <location>
        <position position="1"/>
    </location>
</feature>
<reference evidence="2" key="1">
    <citation type="journal article" date="2015" name="Nature">
        <title>Complex archaea that bridge the gap between prokaryotes and eukaryotes.</title>
        <authorList>
            <person name="Spang A."/>
            <person name="Saw J.H."/>
            <person name="Jorgensen S.L."/>
            <person name="Zaremba-Niedzwiedzka K."/>
            <person name="Martijn J."/>
            <person name="Lind A.E."/>
            <person name="van Eijk R."/>
            <person name="Schleper C."/>
            <person name="Guy L."/>
            <person name="Ettema T.J."/>
        </authorList>
    </citation>
    <scope>NUCLEOTIDE SEQUENCE</scope>
</reference>
<dbReference type="GO" id="GO:0003676">
    <property type="term" value="F:nucleic acid binding"/>
    <property type="evidence" value="ECO:0007669"/>
    <property type="project" value="InterPro"/>
</dbReference>
<evidence type="ECO:0000313" key="2">
    <source>
        <dbReference type="EMBL" id="KKK63110.1"/>
    </source>
</evidence>
<name>A0A0F8XPJ4_9ZZZZ</name>
<protein>
    <recommendedName>
        <fullName evidence="1">HNH domain-containing protein</fullName>
    </recommendedName>
</protein>
<dbReference type="InterPro" id="IPR003615">
    <property type="entry name" value="HNH_nuc"/>
</dbReference>
<dbReference type="Pfam" id="PF01844">
    <property type="entry name" value="HNH"/>
    <property type="match status" value="1"/>
</dbReference>
<dbReference type="AlphaFoldDB" id="A0A0F8XPJ4"/>
<comment type="caution">
    <text evidence="2">The sequence shown here is derived from an EMBL/GenBank/DDBJ whole genome shotgun (WGS) entry which is preliminary data.</text>
</comment>